<comment type="catalytic activity">
    <reaction evidence="19">
        <text>L-threonyl-[protein] + ATP = O-phospho-L-threonyl-[protein] + ADP + H(+)</text>
        <dbReference type="Rhea" id="RHEA:46608"/>
        <dbReference type="Rhea" id="RHEA-COMP:11060"/>
        <dbReference type="Rhea" id="RHEA-COMP:11605"/>
        <dbReference type="ChEBI" id="CHEBI:15378"/>
        <dbReference type="ChEBI" id="CHEBI:30013"/>
        <dbReference type="ChEBI" id="CHEBI:30616"/>
        <dbReference type="ChEBI" id="CHEBI:61977"/>
        <dbReference type="ChEBI" id="CHEBI:456216"/>
        <dbReference type="EC" id="2.7.11.1"/>
    </reaction>
</comment>
<dbReference type="PROSITE" id="PS50011">
    <property type="entry name" value="PROTEIN_KINASE_DOM"/>
    <property type="match status" value="1"/>
</dbReference>
<dbReference type="FunFam" id="1.10.510.10:FF:000104">
    <property type="entry name" value="serine/threonine-protein kinase MAK isoform X1"/>
    <property type="match status" value="1"/>
</dbReference>
<evidence type="ECO:0000256" key="5">
    <source>
        <dbReference type="ARBA" id="ARBA00006485"/>
    </source>
</evidence>
<evidence type="ECO:0000256" key="14">
    <source>
        <dbReference type="ARBA" id="ARBA00022840"/>
    </source>
</evidence>
<dbReference type="CDD" id="cd07830">
    <property type="entry name" value="STKc_MAK_like"/>
    <property type="match status" value="1"/>
</dbReference>
<dbReference type="WBParaSite" id="SRDH1_10180.3">
    <property type="protein sequence ID" value="SRDH1_10180.3"/>
    <property type="gene ID" value="SRDH1_10180"/>
</dbReference>
<comment type="subcellular location">
    <subcellularLocation>
        <location evidence="3">Cell projection</location>
        <location evidence="3">Cilium</location>
    </subcellularLocation>
    <subcellularLocation>
        <location evidence="4">Cytoplasm</location>
        <location evidence="4">Cytoskeleton</location>
    </subcellularLocation>
    <subcellularLocation>
        <location evidence="2">Nucleus</location>
    </subcellularLocation>
</comment>
<evidence type="ECO:0000256" key="18">
    <source>
        <dbReference type="ARBA" id="ARBA00023273"/>
    </source>
</evidence>
<dbReference type="InterPro" id="IPR000719">
    <property type="entry name" value="Prot_kinase_dom"/>
</dbReference>
<keyword evidence="9" id="KW-0597">Phosphoprotein</keyword>
<keyword evidence="8" id="KW-0723">Serine/threonine-protein kinase</keyword>
<evidence type="ECO:0000256" key="21">
    <source>
        <dbReference type="PROSITE-ProRule" id="PRU10141"/>
    </source>
</evidence>
<evidence type="ECO:0000256" key="16">
    <source>
        <dbReference type="ARBA" id="ARBA00023212"/>
    </source>
</evidence>
<comment type="cofactor">
    <cofactor evidence="1">
        <name>Mg(2+)</name>
        <dbReference type="ChEBI" id="CHEBI:18420"/>
    </cofactor>
</comment>
<feature type="region of interest" description="Disordered" evidence="22">
    <location>
        <begin position="500"/>
        <end position="522"/>
    </location>
</feature>
<evidence type="ECO:0000256" key="11">
    <source>
        <dbReference type="ARBA" id="ARBA00022723"/>
    </source>
</evidence>
<dbReference type="InterPro" id="IPR050117">
    <property type="entry name" value="MAPK"/>
</dbReference>
<dbReference type="FunFam" id="3.30.200.20:FF:000071">
    <property type="entry name" value="serine/threonine-protein kinase MAK isoform X1"/>
    <property type="match status" value="1"/>
</dbReference>
<evidence type="ECO:0000256" key="3">
    <source>
        <dbReference type="ARBA" id="ARBA00004138"/>
    </source>
</evidence>
<dbReference type="GO" id="GO:0005929">
    <property type="term" value="C:cilium"/>
    <property type="evidence" value="ECO:0007669"/>
    <property type="project" value="UniProtKB-SubCell"/>
</dbReference>
<keyword evidence="15" id="KW-0460">Magnesium</keyword>
<protein>
    <recommendedName>
        <fullName evidence="6">non-specific serine/threonine protein kinase</fullName>
        <ecNumber evidence="6">2.7.11.1</ecNumber>
    </recommendedName>
</protein>
<evidence type="ECO:0000256" key="6">
    <source>
        <dbReference type="ARBA" id="ARBA00012513"/>
    </source>
</evidence>
<evidence type="ECO:0000256" key="2">
    <source>
        <dbReference type="ARBA" id="ARBA00004123"/>
    </source>
</evidence>
<comment type="similarity">
    <text evidence="5">Belongs to the protein kinase superfamily. CMGC Ser/Thr protein kinase family. CDC2/CDKX subfamily.</text>
</comment>
<dbReference type="Gene3D" id="3.30.200.20">
    <property type="entry name" value="Phosphorylase Kinase, domain 1"/>
    <property type="match status" value="1"/>
</dbReference>
<dbReference type="GO" id="GO:0046872">
    <property type="term" value="F:metal ion binding"/>
    <property type="evidence" value="ECO:0007669"/>
    <property type="project" value="UniProtKB-KW"/>
</dbReference>
<dbReference type="GO" id="GO:0005634">
    <property type="term" value="C:nucleus"/>
    <property type="evidence" value="ECO:0007669"/>
    <property type="project" value="UniProtKB-SubCell"/>
</dbReference>
<keyword evidence="24" id="KW-1185">Reference proteome</keyword>
<dbReference type="InterPro" id="IPR008271">
    <property type="entry name" value="Ser/Thr_kinase_AS"/>
</dbReference>
<name>A0AA85EIL1_9TREM</name>
<dbReference type="GO" id="GO:0005856">
    <property type="term" value="C:cytoskeleton"/>
    <property type="evidence" value="ECO:0007669"/>
    <property type="project" value="UniProtKB-SubCell"/>
</dbReference>
<keyword evidence="11" id="KW-0479">Metal-binding</keyword>
<evidence type="ECO:0000256" key="1">
    <source>
        <dbReference type="ARBA" id="ARBA00001946"/>
    </source>
</evidence>
<evidence type="ECO:0000256" key="12">
    <source>
        <dbReference type="ARBA" id="ARBA00022741"/>
    </source>
</evidence>
<keyword evidence="14 21" id="KW-0067">ATP-binding</keyword>
<dbReference type="AlphaFoldDB" id="A0AA85EIL1"/>
<evidence type="ECO:0000256" key="19">
    <source>
        <dbReference type="ARBA" id="ARBA00047899"/>
    </source>
</evidence>
<dbReference type="Gene3D" id="1.10.510.10">
    <property type="entry name" value="Transferase(Phosphotransferase) domain 1"/>
    <property type="match status" value="1"/>
</dbReference>
<keyword evidence="18" id="KW-0966">Cell projection</keyword>
<dbReference type="Proteomes" id="UP000050792">
    <property type="component" value="Unassembled WGS sequence"/>
</dbReference>
<dbReference type="EC" id="2.7.11.1" evidence="6"/>
<keyword evidence="13" id="KW-0418">Kinase</keyword>
<evidence type="ECO:0000256" key="7">
    <source>
        <dbReference type="ARBA" id="ARBA00022490"/>
    </source>
</evidence>
<evidence type="ECO:0000256" key="13">
    <source>
        <dbReference type="ARBA" id="ARBA00022777"/>
    </source>
</evidence>
<evidence type="ECO:0000256" key="17">
    <source>
        <dbReference type="ARBA" id="ARBA00023242"/>
    </source>
</evidence>
<dbReference type="SMART" id="SM00220">
    <property type="entry name" value="S_TKc"/>
    <property type="match status" value="1"/>
</dbReference>
<keyword evidence="12 21" id="KW-0547">Nucleotide-binding</keyword>
<accession>A0AA85EIL1</accession>
<proteinExistence type="inferred from homology"/>
<evidence type="ECO:0000313" key="25">
    <source>
        <dbReference type="WBParaSite" id="SRDH1_10180.3"/>
    </source>
</evidence>
<dbReference type="InterPro" id="IPR017441">
    <property type="entry name" value="Protein_kinase_ATP_BS"/>
</dbReference>
<reference evidence="25" key="2">
    <citation type="submission" date="2023-11" db="UniProtKB">
        <authorList>
            <consortium name="WormBaseParasite"/>
        </authorList>
    </citation>
    <scope>IDENTIFICATION</scope>
</reference>
<evidence type="ECO:0000256" key="4">
    <source>
        <dbReference type="ARBA" id="ARBA00004245"/>
    </source>
</evidence>
<keyword evidence="16" id="KW-0206">Cytoskeleton</keyword>
<keyword evidence="17" id="KW-0539">Nucleus</keyword>
<evidence type="ECO:0000313" key="24">
    <source>
        <dbReference type="Proteomes" id="UP000050792"/>
    </source>
</evidence>
<keyword evidence="7" id="KW-0963">Cytoplasm</keyword>
<evidence type="ECO:0000256" key="8">
    <source>
        <dbReference type="ARBA" id="ARBA00022527"/>
    </source>
</evidence>
<dbReference type="GO" id="GO:0005524">
    <property type="term" value="F:ATP binding"/>
    <property type="evidence" value="ECO:0007669"/>
    <property type="project" value="UniProtKB-UniRule"/>
</dbReference>
<keyword evidence="10" id="KW-0808">Transferase</keyword>
<evidence type="ECO:0000256" key="9">
    <source>
        <dbReference type="ARBA" id="ARBA00022553"/>
    </source>
</evidence>
<evidence type="ECO:0000256" key="15">
    <source>
        <dbReference type="ARBA" id="ARBA00022842"/>
    </source>
</evidence>
<feature type="domain" description="Protein kinase" evidence="23">
    <location>
        <begin position="4"/>
        <end position="284"/>
    </location>
</feature>
<evidence type="ECO:0000256" key="20">
    <source>
        <dbReference type="ARBA" id="ARBA00048679"/>
    </source>
</evidence>
<reference evidence="24" key="1">
    <citation type="submission" date="2022-06" db="EMBL/GenBank/DDBJ databases">
        <authorList>
            <person name="Berger JAMES D."/>
            <person name="Berger JAMES D."/>
        </authorList>
    </citation>
    <scope>NUCLEOTIDE SEQUENCE [LARGE SCALE GENOMIC DNA]</scope>
</reference>
<dbReference type="InterPro" id="IPR011009">
    <property type="entry name" value="Kinase-like_dom_sf"/>
</dbReference>
<evidence type="ECO:0000256" key="22">
    <source>
        <dbReference type="SAM" id="MobiDB-lite"/>
    </source>
</evidence>
<dbReference type="PROSITE" id="PS00108">
    <property type="entry name" value="PROTEIN_KINASE_ST"/>
    <property type="match status" value="1"/>
</dbReference>
<dbReference type="Pfam" id="PF00069">
    <property type="entry name" value="Pkinase"/>
    <property type="match status" value="1"/>
</dbReference>
<dbReference type="PANTHER" id="PTHR24055">
    <property type="entry name" value="MITOGEN-ACTIVATED PROTEIN KINASE"/>
    <property type="match status" value="1"/>
</dbReference>
<dbReference type="PROSITE" id="PS00107">
    <property type="entry name" value="PROTEIN_KINASE_ATP"/>
    <property type="match status" value="1"/>
</dbReference>
<feature type="binding site" evidence="21">
    <location>
        <position position="34"/>
    </location>
    <ligand>
        <name>ATP</name>
        <dbReference type="ChEBI" id="CHEBI:30616"/>
    </ligand>
</feature>
<sequence>MNRYTLIKQLGDGTYGSVLLATVQETKEKVAIKKMKRKFYSWNECLNLREVKSLSKLSHPNIVKLREIVRENNYLYLIFEALENNLYELIKARTRLFQEETIRNIIWQVLDGLNFMHKQGFFHRDMKPENLLCNGPETVKLADFGLAREIRSQPPYTDYVSTRWYRAPEVLLRSTSYNSPVDLFAVGCIMAELYTFRPLFPGSSEIDMVFKICSVLGTPSKSGWPEGYQLAAAMNFKFPQCSPVPLHTLIPNANHEGIQLILDLISWNPKHRPTARESLKRPYFKTIRALKEVISSANNGDKVQNISQDLEKKSTDLNRKQKSLSQNLNLGIATSQKIKESQLVHQTVIIDSSNDNQMETGSSNLSNGHDDYNLQKEVENNSCENNKNLSGHLFTDIQGSKGAVLQLEDPLPSLFPTLNESVENAKLQDHYTDDKVDRFENLISNDAIIKTDMDTDCTADKNQLLTDSFQYPKSGALVSKRKNSGRRRWPVLETDSLFDNFDSDQSDLKPPSKKMTATKDNQDENSTCRMYFRKNATALDKISLSTFKFTKQFPPILNDCNLTKEVKQRYGSRLTDHPDNNILSTQKRDSIDIDELLNCTTTTRPLIPPSNQLIPSNGNLSSITSAASFYKSKARYFPGPLNNKSKKPQCTLPTLDKLVQHPTDSHKENHPSVQTYVDYPAHSYINNTRDIPNSVGNLFNSTNVNNGLTMMQNKIHHLSDTVLFPWSINNNSTQMDPKSLSKSASKTLYDTKKGNLVKTSNPDIENSQGQNVCHFRSHIEVSGVGFLSGNRIGCFRPSARAPFPFHSNPSSRTDWAAKYAVFV</sequence>
<dbReference type="SUPFAM" id="SSF56112">
    <property type="entry name" value="Protein kinase-like (PK-like)"/>
    <property type="match status" value="1"/>
</dbReference>
<organism evidence="24 25">
    <name type="scientific">Schistosoma rodhaini</name>
    <dbReference type="NCBI Taxonomy" id="6188"/>
    <lineage>
        <taxon>Eukaryota</taxon>
        <taxon>Metazoa</taxon>
        <taxon>Spiralia</taxon>
        <taxon>Lophotrochozoa</taxon>
        <taxon>Platyhelminthes</taxon>
        <taxon>Trematoda</taxon>
        <taxon>Digenea</taxon>
        <taxon>Strigeidida</taxon>
        <taxon>Schistosomatoidea</taxon>
        <taxon>Schistosomatidae</taxon>
        <taxon>Schistosoma</taxon>
    </lineage>
</organism>
<dbReference type="GO" id="GO:0004674">
    <property type="term" value="F:protein serine/threonine kinase activity"/>
    <property type="evidence" value="ECO:0007669"/>
    <property type="project" value="UniProtKB-KW"/>
</dbReference>
<evidence type="ECO:0000259" key="23">
    <source>
        <dbReference type="PROSITE" id="PS50011"/>
    </source>
</evidence>
<comment type="catalytic activity">
    <reaction evidence="20">
        <text>L-seryl-[protein] + ATP = O-phospho-L-seryl-[protein] + ADP + H(+)</text>
        <dbReference type="Rhea" id="RHEA:17989"/>
        <dbReference type="Rhea" id="RHEA-COMP:9863"/>
        <dbReference type="Rhea" id="RHEA-COMP:11604"/>
        <dbReference type="ChEBI" id="CHEBI:15378"/>
        <dbReference type="ChEBI" id="CHEBI:29999"/>
        <dbReference type="ChEBI" id="CHEBI:30616"/>
        <dbReference type="ChEBI" id="CHEBI:83421"/>
        <dbReference type="ChEBI" id="CHEBI:456216"/>
        <dbReference type="EC" id="2.7.11.1"/>
    </reaction>
</comment>
<evidence type="ECO:0000256" key="10">
    <source>
        <dbReference type="ARBA" id="ARBA00022679"/>
    </source>
</evidence>